<feature type="transmembrane region" description="Helical" evidence="2">
    <location>
        <begin position="637"/>
        <end position="656"/>
    </location>
</feature>
<dbReference type="PANTHER" id="PTHR37544">
    <property type="entry name" value="SPRAY-RELATED"/>
    <property type="match status" value="1"/>
</dbReference>
<dbReference type="OrthoDB" id="3248909at2759"/>
<dbReference type="PANTHER" id="PTHR37544:SF3">
    <property type="entry name" value="SPRAY"/>
    <property type="match status" value="1"/>
</dbReference>
<feature type="transmembrane region" description="Helical" evidence="2">
    <location>
        <begin position="731"/>
        <end position="752"/>
    </location>
</feature>
<name>A0A5J5EMD0_9PEZI</name>
<organism evidence="3 4">
    <name type="scientific">Sphaerosporella brunnea</name>
    <dbReference type="NCBI Taxonomy" id="1250544"/>
    <lineage>
        <taxon>Eukaryota</taxon>
        <taxon>Fungi</taxon>
        <taxon>Dikarya</taxon>
        <taxon>Ascomycota</taxon>
        <taxon>Pezizomycotina</taxon>
        <taxon>Pezizomycetes</taxon>
        <taxon>Pezizales</taxon>
        <taxon>Pyronemataceae</taxon>
        <taxon>Sphaerosporella</taxon>
    </lineage>
</organism>
<keyword evidence="2" id="KW-1133">Transmembrane helix</keyword>
<feature type="compositionally biased region" description="Basic and acidic residues" evidence="1">
    <location>
        <begin position="139"/>
        <end position="152"/>
    </location>
</feature>
<feature type="region of interest" description="Disordered" evidence="1">
    <location>
        <begin position="1"/>
        <end position="175"/>
    </location>
</feature>
<protein>
    <submittedName>
        <fullName evidence="3">Uncharacterized protein</fullName>
    </submittedName>
</protein>
<comment type="caution">
    <text evidence="3">The sequence shown here is derived from an EMBL/GenBank/DDBJ whole genome shotgun (WGS) entry which is preliminary data.</text>
</comment>
<reference evidence="3 4" key="1">
    <citation type="submission" date="2019-09" db="EMBL/GenBank/DDBJ databases">
        <title>Draft genome of the ectomycorrhizal ascomycete Sphaerosporella brunnea.</title>
        <authorList>
            <consortium name="DOE Joint Genome Institute"/>
            <person name="Benucci G.M."/>
            <person name="Marozzi G."/>
            <person name="Antonielli L."/>
            <person name="Sanchez S."/>
            <person name="Marco P."/>
            <person name="Wang X."/>
            <person name="Falini L.B."/>
            <person name="Barry K."/>
            <person name="Haridas S."/>
            <person name="Lipzen A."/>
            <person name="Labutti K."/>
            <person name="Grigoriev I.V."/>
            <person name="Murat C."/>
            <person name="Martin F."/>
            <person name="Albertini E."/>
            <person name="Donnini D."/>
            <person name="Bonito G."/>
        </authorList>
    </citation>
    <scope>NUCLEOTIDE SEQUENCE [LARGE SCALE GENOMIC DNA]</scope>
    <source>
        <strain evidence="3 4">Sb_GMNB300</strain>
    </source>
</reference>
<feature type="transmembrane region" description="Helical" evidence="2">
    <location>
        <begin position="530"/>
        <end position="549"/>
    </location>
</feature>
<evidence type="ECO:0000313" key="3">
    <source>
        <dbReference type="EMBL" id="KAA8895868.1"/>
    </source>
</evidence>
<evidence type="ECO:0000313" key="4">
    <source>
        <dbReference type="Proteomes" id="UP000326924"/>
    </source>
</evidence>
<evidence type="ECO:0000256" key="1">
    <source>
        <dbReference type="SAM" id="MobiDB-lite"/>
    </source>
</evidence>
<feature type="compositionally biased region" description="Pro residues" evidence="1">
    <location>
        <begin position="107"/>
        <end position="118"/>
    </location>
</feature>
<feature type="transmembrane region" description="Helical" evidence="2">
    <location>
        <begin position="474"/>
        <end position="498"/>
    </location>
</feature>
<feature type="region of interest" description="Disordered" evidence="1">
    <location>
        <begin position="190"/>
        <end position="209"/>
    </location>
</feature>
<gene>
    <name evidence="3" type="ORF">FN846DRAFT_967588</name>
</gene>
<sequence>MSTNPRARISSIVTEPFDPLYGWHDDEDPQPQQHQPNVAPARPAPSTVNPAPPPPPQFPAFDPSYPFSPFALPAEAGMPPMPHYGSAAFFASPPHSPRLQPTVKSTPAPPPPPVPPGEPDLADPANVISPLSPPGAAWRGEREKERERDRDLTVSPLIGRDSFPAPPGREKDTSYLSAPKAMMDIEAADDKEGFSQERRSHRLSRSGSMAQRFGRMLGSVRRSRTSAPGARWNTVRRSRLGEDYTELEEVEERDEPIGFDVSSFGPEFAVPQPTQKVMEKHEFNEDMAYTGTGEAIDLSNLTGFEEGAFDRRDSDAFSLHRAGTMENANRQSFYFSPDRRIPNWKPPVLQTWYLLLLIATTIIMIISAEVLFQLSDRQILRKGPGREGGGLFAYVEIETLSTLQFAIWKYLPTIVGVLYGIAWKVTDEELKRSEPYYQLSKGCTGALAAESLNIEYHTVWSPMIPMAALKYKQFVVAAGSLTSFLASSAVPIFLSVMIRVDPSQKERQHMPDHGKEAIKRLVVDSLWTRLLETTLVVIIILATYIVFVLTRRRSGLLGDPSGIAGVAAMANQSHILMDFRDLDLANEKQIHKQLNKRTYILHKGALWQAQVLKESERDHSAPKAMNPHPLLLRVKGMVPFIVFNCAILVLLPTIVYNQVANVIIDKTPWIITGISILIKTIWELLEKELRMLEPFWMLWLRNADSSVLTLDYSATIPGWIVFKALGNRHWLLAWVTTVTLFIEVLTVVLGSLDAQGGEESPLSSRMSFGLAIAIVCIIVVTSYFVLHLRRHTFLPRQPGTISSVLAFIHQSKMLTDFSGTELMSTKQRKKRLEEIGNKYGFGWYLGRDGNRHLGIDQEPLLERYTFGNDPRKAVVDGNLGSWERWDGRE</sequence>
<accession>A0A5J5EMD0</accession>
<keyword evidence="2" id="KW-0812">Transmembrane</keyword>
<feature type="transmembrane region" description="Helical" evidence="2">
    <location>
        <begin position="764"/>
        <end position="786"/>
    </location>
</feature>
<dbReference type="InParanoid" id="A0A5J5EMD0"/>
<keyword evidence="2" id="KW-0472">Membrane</keyword>
<dbReference type="AlphaFoldDB" id="A0A5J5EMD0"/>
<dbReference type="Proteomes" id="UP000326924">
    <property type="component" value="Unassembled WGS sequence"/>
</dbReference>
<dbReference type="SUPFAM" id="SSF81995">
    <property type="entry name" value="beta-sandwich domain of Sec23/24"/>
    <property type="match status" value="1"/>
</dbReference>
<dbReference type="InterPro" id="IPR021840">
    <property type="entry name" value="DUF3433"/>
</dbReference>
<dbReference type="Pfam" id="PF11915">
    <property type="entry name" value="DUF3433"/>
    <property type="match status" value="2"/>
</dbReference>
<feature type="transmembrane region" description="Helical" evidence="2">
    <location>
        <begin position="352"/>
        <end position="372"/>
    </location>
</feature>
<evidence type="ECO:0000256" key="2">
    <source>
        <dbReference type="SAM" id="Phobius"/>
    </source>
</evidence>
<proteinExistence type="predicted"/>
<keyword evidence="4" id="KW-1185">Reference proteome</keyword>
<dbReference type="EMBL" id="VXIS01000239">
    <property type="protein sequence ID" value="KAA8895868.1"/>
    <property type="molecule type" value="Genomic_DNA"/>
</dbReference>